<name>A0A5C6RJ09_9BACT</name>
<keyword evidence="4 7" id="KW-0963">Cytoplasm</keyword>
<protein>
    <recommendedName>
        <fullName evidence="7 8">Elongation factor P</fullName>
        <shortName evidence="7">EF-P</shortName>
    </recommendedName>
</protein>
<dbReference type="InterPro" id="IPR013852">
    <property type="entry name" value="Transl_elong_P/YeiP_CS"/>
</dbReference>
<dbReference type="InterPro" id="IPR011768">
    <property type="entry name" value="Transl_elongation_fac_P"/>
</dbReference>
<dbReference type="PANTHER" id="PTHR30053:SF12">
    <property type="entry name" value="ELONGATION FACTOR P (EF-P) FAMILY PROTEIN"/>
    <property type="match status" value="1"/>
</dbReference>
<dbReference type="EMBL" id="VOOR01000042">
    <property type="protein sequence ID" value="TXB61914.1"/>
    <property type="molecule type" value="Genomic_DNA"/>
</dbReference>
<comment type="subcellular location">
    <subcellularLocation>
        <location evidence="1 7">Cytoplasm</location>
    </subcellularLocation>
</comment>
<dbReference type="UniPathway" id="UPA00345"/>
<dbReference type="Pfam" id="PF01132">
    <property type="entry name" value="EFP"/>
    <property type="match status" value="1"/>
</dbReference>
<organism evidence="12 13">
    <name type="scientific">Phaeodactylibacter luteus</name>
    <dbReference type="NCBI Taxonomy" id="1564516"/>
    <lineage>
        <taxon>Bacteria</taxon>
        <taxon>Pseudomonadati</taxon>
        <taxon>Bacteroidota</taxon>
        <taxon>Saprospiria</taxon>
        <taxon>Saprospirales</taxon>
        <taxon>Haliscomenobacteraceae</taxon>
        <taxon>Phaeodactylibacter</taxon>
    </lineage>
</organism>
<dbReference type="InterPro" id="IPR013185">
    <property type="entry name" value="Transl_elong_KOW-like"/>
</dbReference>
<evidence type="ECO:0000256" key="9">
    <source>
        <dbReference type="RuleBase" id="RU004389"/>
    </source>
</evidence>
<dbReference type="SMART" id="SM00841">
    <property type="entry name" value="Elong-fact-P_C"/>
    <property type="match status" value="1"/>
</dbReference>
<dbReference type="Proteomes" id="UP000321580">
    <property type="component" value="Unassembled WGS sequence"/>
</dbReference>
<dbReference type="Pfam" id="PF08207">
    <property type="entry name" value="EFP_N"/>
    <property type="match status" value="1"/>
</dbReference>
<dbReference type="SUPFAM" id="SSF50249">
    <property type="entry name" value="Nucleic acid-binding proteins"/>
    <property type="match status" value="2"/>
</dbReference>
<dbReference type="InterPro" id="IPR008991">
    <property type="entry name" value="Translation_prot_SH3-like_sf"/>
</dbReference>
<dbReference type="PROSITE" id="PS01275">
    <property type="entry name" value="EFP"/>
    <property type="match status" value="1"/>
</dbReference>
<accession>A0A5C6RJ09</accession>
<comment type="caution">
    <text evidence="12">The sequence shown here is derived from an EMBL/GenBank/DDBJ whole genome shotgun (WGS) entry which is preliminary data.</text>
</comment>
<sequence>MATTSDIRKGMCIDLNHDIYSIVEFQHVKPGKGAAFVRTKIKSLTSGRVLDHTFSAGHKVDEVRVERRKFQYLYNDDMGYHFMNNETFEQVNLAEALIERAEFLKEGMEVEVLYHADKEMPLSMEMPQYIIMKITYTEPGVKGDTATNTLKPATVETGAEVRVPLFINQGDLIRIETSTGAYMERVKQ</sequence>
<evidence type="ECO:0000259" key="10">
    <source>
        <dbReference type="SMART" id="SM00841"/>
    </source>
</evidence>
<comment type="function">
    <text evidence="7">Involved in peptide bond synthesis. Stimulates efficient translation and peptide-bond synthesis on native or reconstituted 70S ribosomes in vitro. Probably functions indirectly by altering the affinity of the ribosome for aminoacyl-tRNA, thus increasing their reactivity as acceptors for peptidyl transferase.</text>
</comment>
<keyword evidence="6 7" id="KW-0648">Protein biosynthesis</keyword>
<evidence type="ECO:0000313" key="13">
    <source>
        <dbReference type="Proteomes" id="UP000321580"/>
    </source>
</evidence>
<keyword evidence="5 7" id="KW-0251">Elongation factor</keyword>
<dbReference type="NCBIfam" id="TIGR00038">
    <property type="entry name" value="efp"/>
    <property type="match status" value="1"/>
</dbReference>
<proteinExistence type="inferred from homology"/>
<reference evidence="12 13" key="1">
    <citation type="submission" date="2019-08" db="EMBL/GenBank/DDBJ databases">
        <title>Genome of Phaeodactylibacter luteus.</title>
        <authorList>
            <person name="Bowman J.P."/>
        </authorList>
    </citation>
    <scope>NUCLEOTIDE SEQUENCE [LARGE SCALE GENOMIC DNA]</scope>
    <source>
        <strain evidence="12 13">KCTC 42180</strain>
    </source>
</reference>
<comment type="similarity">
    <text evidence="3 7 9">Belongs to the elongation factor P family.</text>
</comment>
<evidence type="ECO:0000256" key="2">
    <source>
        <dbReference type="ARBA" id="ARBA00004815"/>
    </source>
</evidence>
<feature type="domain" description="Translation elongation factor P/YeiP central" evidence="11">
    <location>
        <begin position="67"/>
        <end position="122"/>
    </location>
</feature>
<dbReference type="InterPro" id="IPR015365">
    <property type="entry name" value="Elong-fact-P_C"/>
</dbReference>
<evidence type="ECO:0000256" key="5">
    <source>
        <dbReference type="ARBA" id="ARBA00022768"/>
    </source>
</evidence>
<evidence type="ECO:0000256" key="4">
    <source>
        <dbReference type="ARBA" id="ARBA00022490"/>
    </source>
</evidence>
<keyword evidence="13" id="KW-1185">Reference proteome</keyword>
<dbReference type="Pfam" id="PF09285">
    <property type="entry name" value="Elong-fact-P_C"/>
    <property type="match status" value="1"/>
</dbReference>
<dbReference type="InterPro" id="IPR012340">
    <property type="entry name" value="NA-bd_OB-fold"/>
</dbReference>
<evidence type="ECO:0000256" key="6">
    <source>
        <dbReference type="ARBA" id="ARBA00022917"/>
    </source>
</evidence>
<dbReference type="HAMAP" id="MF_00141">
    <property type="entry name" value="EF_P"/>
    <property type="match status" value="1"/>
</dbReference>
<evidence type="ECO:0000256" key="7">
    <source>
        <dbReference type="HAMAP-Rule" id="MF_00141"/>
    </source>
</evidence>
<dbReference type="FunFam" id="2.30.30.30:FF:000003">
    <property type="entry name" value="Elongation factor P"/>
    <property type="match status" value="1"/>
</dbReference>
<evidence type="ECO:0000259" key="11">
    <source>
        <dbReference type="SMART" id="SM01185"/>
    </source>
</evidence>
<evidence type="ECO:0000256" key="8">
    <source>
        <dbReference type="NCBIfam" id="TIGR00038"/>
    </source>
</evidence>
<dbReference type="GO" id="GO:0005829">
    <property type="term" value="C:cytosol"/>
    <property type="evidence" value="ECO:0007669"/>
    <property type="project" value="UniProtKB-ARBA"/>
</dbReference>
<gene>
    <name evidence="7 12" type="primary">efp</name>
    <name evidence="12" type="ORF">FRY97_16830</name>
</gene>
<evidence type="ECO:0000256" key="1">
    <source>
        <dbReference type="ARBA" id="ARBA00004496"/>
    </source>
</evidence>
<dbReference type="InterPro" id="IPR001059">
    <property type="entry name" value="Transl_elong_P/YeiP_cen"/>
</dbReference>
<dbReference type="FunFam" id="2.40.50.140:FF:000009">
    <property type="entry name" value="Elongation factor P"/>
    <property type="match status" value="1"/>
</dbReference>
<dbReference type="NCBIfam" id="NF001810">
    <property type="entry name" value="PRK00529.1"/>
    <property type="match status" value="1"/>
</dbReference>
<dbReference type="PIRSF" id="PIRSF005901">
    <property type="entry name" value="EF-P"/>
    <property type="match status" value="1"/>
</dbReference>
<dbReference type="PANTHER" id="PTHR30053">
    <property type="entry name" value="ELONGATION FACTOR P"/>
    <property type="match status" value="1"/>
</dbReference>
<dbReference type="OrthoDB" id="9801844at2"/>
<dbReference type="SUPFAM" id="SSF50104">
    <property type="entry name" value="Translation proteins SH3-like domain"/>
    <property type="match status" value="1"/>
</dbReference>
<dbReference type="CDD" id="cd04470">
    <property type="entry name" value="S1_EF-P_repeat_1"/>
    <property type="match status" value="1"/>
</dbReference>
<dbReference type="GO" id="GO:0043043">
    <property type="term" value="P:peptide biosynthetic process"/>
    <property type="evidence" value="ECO:0007669"/>
    <property type="project" value="InterPro"/>
</dbReference>
<dbReference type="RefSeq" id="WP_147168735.1">
    <property type="nucleotide sequence ID" value="NZ_VOOR01000042.1"/>
</dbReference>
<dbReference type="SMART" id="SM01185">
    <property type="entry name" value="EFP"/>
    <property type="match status" value="1"/>
</dbReference>
<dbReference type="InterPro" id="IPR020599">
    <property type="entry name" value="Transl_elong_fac_P/YeiP"/>
</dbReference>
<dbReference type="Gene3D" id="2.40.50.140">
    <property type="entry name" value="Nucleic acid-binding proteins"/>
    <property type="match status" value="2"/>
</dbReference>
<dbReference type="AlphaFoldDB" id="A0A5C6RJ09"/>
<dbReference type="GO" id="GO:0003746">
    <property type="term" value="F:translation elongation factor activity"/>
    <property type="evidence" value="ECO:0007669"/>
    <property type="project" value="UniProtKB-UniRule"/>
</dbReference>
<dbReference type="CDD" id="cd05794">
    <property type="entry name" value="S1_EF-P_repeat_2"/>
    <property type="match status" value="1"/>
</dbReference>
<dbReference type="InterPro" id="IPR014722">
    <property type="entry name" value="Rib_uL2_dom2"/>
</dbReference>
<evidence type="ECO:0000313" key="12">
    <source>
        <dbReference type="EMBL" id="TXB61914.1"/>
    </source>
</evidence>
<comment type="pathway">
    <text evidence="2 7">Protein biosynthesis; polypeptide chain elongation.</text>
</comment>
<dbReference type="Gene3D" id="2.30.30.30">
    <property type="match status" value="1"/>
</dbReference>
<dbReference type="FunFam" id="2.40.50.140:FF:000004">
    <property type="entry name" value="Elongation factor P"/>
    <property type="match status" value="1"/>
</dbReference>
<evidence type="ECO:0000256" key="3">
    <source>
        <dbReference type="ARBA" id="ARBA00009479"/>
    </source>
</evidence>
<feature type="domain" description="Elongation factor P C-terminal" evidence="10">
    <location>
        <begin position="130"/>
        <end position="185"/>
    </location>
</feature>